<dbReference type="GO" id="GO:0006006">
    <property type="term" value="P:glucose metabolic process"/>
    <property type="evidence" value="ECO:0007669"/>
    <property type="project" value="TreeGrafter"/>
</dbReference>
<keyword evidence="2" id="KW-0521">NADP</keyword>
<organism evidence="4">
    <name type="scientific">Aceria tosichella</name>
    <name type="common">wheat curl mite</name>
    <dbReference type="NCBI Taxonomy" id="561515"/>
    <lineage>
        <taxon>Eukaryota</taxon>
        <taxon>Metazoa</taxon>
        <taxon>Ecdysozoa</taxon>
        <taxon>Arthropoda</taxon>
        <taxon>Chelicerata</taxon>
        <taxon>Arachnida</taxon>
        <taxon>Acari</taxon>
        <taxon>Acariformes</taxon>
        <taxon>Trombidiformes</taxon>
        <taxon>Prostigmata</taxon>
        <taxon>Eupodina</taxon>
        <taxon>Eriophyoidea</taxon>
        <taxon>Eriophyidae</taxon>
        <taxon>Eriophyinae</taxon>
        <taxon>Aceriini</taxon>
        <taxon>Aceria</taxon>
    </lineage>
</organism>
<dbReference type="AlphaFoldDB" id="A0A6G1SDZ8"/>
<dbReference type="Gene3D" id="3.40.50.720">
    <property type="entry name" value="NAD(P)-binding Rossmann-like Domain"/>
    <property type="match status" value="1"/>
</dbReference>
<protein>
    <submittedName>
        <fullName evidence="4">L-xylulose reductase</fullName>
    </submittedName>
</protein>
<gene>
    <name evidence="4" type="primary">Dcxr_0</name>
    <name evidence="4" type="ORF">g.20076</name>
</gene>
<dbReference type="EMBL" id="GGYP01003392">
    <property type="protein sequence ID" value="MDE48163.1"/>
    <property type="molecule type" value="Transcribed_RNA"/>
</dbReference>
<evidence type="ECO:0000256" key="2">
    <source>
        <dbReference type="ARBA" id="ARBA00022857"/>
    </source>
</evidence>
<comment type="similarity">
    <text evidence="1 3">Belongs to the short-chain dehydrogenases/reductases (SDR) family.</text>
</comment>
<name>A0A6G1SDZ8_9ACAR</name>
<dbReference type="InterPro" id="IPR036291">
    <property type="entry name" value="NAD(P)-bd_dom_sf"/>
</dbReference>
<dbReference type="PRINTS" id="PR00080">
    <property type="entry name" value="SDRFAMILY"/>
</dbReference>
<accession>A0A6G1SDZ8</accession>
<proteinExistence type="inferred from homology"/>
<dbReference type="SUPFAM" id="SSF51735">
    <property type="entry name" value="NAD(P)-binding Rossmann-fold domains"/>
    <property type="match status" value="1"/>
</dbReference>
<dbReference type="Pfam" id="PF00106">
    <property type="entry name" value="adh_short"/>
    <property type="match status" value="1"/>
</dbReference>
<dbReference type="FunFam" id="3.40.50.720:FF:000084">
    <property type="entry name" value="Short-chain dehydrogenase reductase"/>
    <property type="match status" value="1"/>
</dbReference>
<dbReference type="GO" id="GO:0050038">
    <property type="term" value="F:L-xylulose reductase (NADPH) activity"/>
    <property type="evidence" value="ECO:0007669"/>
    <property type="project" value="TreeGrafter"/>
</dbReference>
<reference evidence="4" key="1">
    <citation type="submission" date="2018-10" db="EMBL/GenBank/DDBJ databases">
        <title>Transcriptome assembly of Aceria tosichella (Wheat curl mite) Type 2.</title>
        <authorList>
            <person name="Scully E.D."/>
            <person name="Geib S.M."/>
            <person name="Palmer N.A."/>
            <person name="Gupta A.K."/>
            <person name="Sarath G."/>
            <person name="Tatineni S."/>
        </authorList>
    </citation>
    <scope>NUCLEOTIDE SEQUENCE</scope>
    <source>
        <strain evidence="4">LincolnNE</strain>
    </source>
</reference>
<evidence type="ECO:0000256" key="1">
    <source>
        <dbReference type="ARBA" id="ARBA00006484"/>
    </source>
</evidence>
<sequence>MIQKSDFEGKTALVTGAGSGIGRVLVERLVGLGTKVIAVSQTQEKLDSLKKELGDLVVPVACNLADWDETEARVKPYCDSVDFLINNAGYAHMKPIEEIPKEEVDKILNINVRAPILLSALVSKGMKERRNGVIVNVSSVASMKAENRHVPYAASKAALDMITNCCALEFGPYNIRVNSVNPTLVWTDMAKINWNDPKARSALLSKIPLNKFVEIREVIDPIIFLLSNQSSMISGTNIPIDGGLSAC</sequence>
<dbReference type="InterPro" id="IPR002347">
    <property type="entry name" value="SDR_fam"/>
</dbReference>
<evidence type="ECO:0000313" key="4">
    <source>
        <dbReference type="EMBL" id="MDE48163.1"/>
    </source>
</evidence>
<dbReference type="GO" id="GO:0005997">
    <property type="term" value="P:xylulose metabolic process"/>
    <property type="evidence" value="ECO:0007669"/>
    <property type="project" value="TreeGrafter"/>
</dbReference>
<dbReference type="InterPro" id="IPR051737">
    <property type="entry name" value="L-xylulose/Carbonyl_redctase"/>
</dbReference>
<dbReference type="PANTHER" id="PTHR44252:SF3">
    <property type="entry name" value="D-ERYTHRULOSE REDUCTASE-RELATED"/>
    <property type="match status" value="1"/>
</dbReference>
<dbReference type="PRINTS" id="PR00081">
    <property type="entry name" value="GDHRDH"/>
</dbReference>
<dbReference type="PANTHER" id="PTHR44252">
    <property type="entry name" value="D-ERYTHRULOSE REDUCTASE"/>
    <property type="match status" value="1"/>
</dbReference>
<dbReference type="GO" id="GO:0004090">
    <property type="term" value="F:carbonyl reductase (NADPH) activity"/>
    <property type="evidence" value="ECO:0007669"/>
    <property type="project" value="TreeGrafter"/>
</dbReference>
<evidence type="ECO:0000256" key="3">
    <source>
        <dbReference type="RuleBase" id="RU000363"/>
    </source>
</evidence>